<accession>A0AAE0ZRN5</accession>
<evidence type="ECO:0000313" key="5">
    <source>
        <dbReference type="Proteomes" id="UP001283361"/>
    </source>
</evidence>
<evidence type="ECO:0000256" key="1">
    <source>
        <dbReference type="ARBA" id="ARBA00001968"/>
    </source>
</evidence>
<organism evidence="4 5">
    <name type="scientific">Elysia crispata</name>
    <name type="common">lettuce slug</name>
    <dbReference type="NCBI Taxonomy" id="231223"/>
    <lineage>
        <taxon>Eukaryota</taxon>
        <taxon>Metazoa</taxon>
        <taxon>Spiralia</taxon>
        <taxon>Lophotrochozoa</taxon>
        <taxon>Mollusca</taxon>
        <taxon>Gastropoda</taxon>
        <taxon>Heterobranchia</taxon>
        <taxon>Euthyneura</taxon>
        <taxon>Panpulmonata</taxon>
        <taxon>Sacoglossa</taxon>
        <taxon>Placobranchoidea</taxon>
        <taxon>Plakobranchidae</taxon>
        <taxon>Elysia</taxon>
    </lineage>
</organism>
<evidence type="ECO:0000313" key="4">
    <source>
        <dbReference type="EMBL" id="KAK3774339.1"/>
    </source>
</evidence>
<keyword evidence="5" id="KW-1185">Reference proteome</keyword>
<evidence type="ECO:0000256" key="2">
    <source>
        <dbReference type="ARBA" id="ARBA00022723"/>
    </source>
</evidence>
<dbReference type="GO" id="GO:0046872">
    <property type="term" value="F:metal ion binding"/>
    <property type="evidence" value="ECO:0007669"/>
    <property type="project" value="UniProtKB-KW"/>
</dbReference>
<protein>
    <recommendedName>
        <fullName evidence="3">DDE Tnp4 domain-containing protein</fullName>
    </recommendedName>
</protein>
<reference evidence="4" key="1">
    <citation type="journal article" date="2023" name="G3 (Bethesda)">
        <title>A reference genome for the long-term kleptoplast-retaining sea slug Elysia crispata morphotype clarki.</title>
        <authorList>
            <person name="Eastman K.E."/>
            <person name="Pendleton A.L."/>
            <person name="Shaikh M.A."/>
            <person name="Suttiyut T."/>
            <person name="Ogas R."/>
            <person name="Tomko P."/>
            <person name="Gavelis G."/>
            <person name="Widhalm J.R."/>
            <person name="Wisecaver J.H."/>
        </authorList>
    </citation>
    <scope>NUCLEOTIDE SEQUENCE</scope>
    <source>
        <strain evidence="4">ECLA1</strain>
    </source>
</reference>
<keyword evidence="2" id="KW-0479">Metal-binding</keyword>
<dbReference type="EMBL" id="JAWDGP010003430">
    <property type="protein sequence ID" value="KAK3774339.1"/>
    <property type="molecule type" value="Genomic_DNA"/>
</dbReference>
<dbReference type="AlphaFoldDB" id="A0AAE0ZRN5"/>
<dbReference type="Pfam" id="PF13359">
    <property type="entry name" value="DDE_Tnp_4"/>
    <property type="match status" value="1"/>
</dbReference>
<proteinExistence type="predicted"/>
<dbReference type="InterPro" id="IPR027806">
    <property type="entry name" value="HARBI1_dom"/>
</dbReference>
<feature type="domain" description="DDE Tnp4" evidence="3">
    <location>
        <begin position="11"/>
        <end position="54"/>
    </location>
</feature>
<evidence type="ECO:0000259" key="3">
    <source>
        <dbReference type="Pfam" id="PF13359"/>
    </source>
</evidence>
<sequence length="140" mass="15721">MADFPNVIGCIDGTHVPIRAPNINEHEYVNRKNVHTINVQKVCDAQLRILNSVVKYTDKVCKIITSCLVLHNVALEFGIPIEAVNDNIHQPQQEADPGLEEERELGQITGRIKGQLLVRRYFTLSRGKLAPTLWPLSLTS</sequence>
<gene>
    <name evidence="4" type="ORF">RRG08_049804</name>
</gene>
<name>A0AAE0ZRN5_9GAST</name>
<comment type="cofactor">
    <cofactor evidence="1">
        <name>a divalent metal cation</name>
        <dbReference type="ChEBI" id="CHEBI:60240"/>
    </cofactor>
</comment>
<comment type="caution">
    <text evidence="4">The sequence shown here is derived from an EMBL/GenBank/DDBJ whole genome shotgun (WGS) entry which is preliminary data.</text>
</comment>
<dbReference type="Proteomes" id="UP001283361">
    <property type="component" value="Unassembled WGS sequence"/>
</dbReference>